<dbReference type="OrthoDB" id="9762420at2"/>
<dbReference type="EMBL" id="QQAH01000001">
    <property type="protein sequence ID" value="RDD83061.1"/>
    <property type="molecule type" value="Genomic_DNA"/>
</dbReference>
<reference evidence="2 3" key="1">
    <citation type="submission" date="2018-07" db="EMBL/GenBank/DDBJ databases">
        <title>Dyella tabacisoli L4-6T, whole genome shotgun sequence.</title>
        <authorList>
            <person name="Zhou X.-K."/>
            <person name="Li W.-J."/>
            <person name="Duan Y.-Q."/>
        </authorList>
    </citation>
    <scope>NUCLEOTIDE SEQUENCE [LARGE SCALE GENOMIC DNA]</scope>
    <source>
        <strain evidence="2 3">L4-6</strain>
    </source>
</reference>
<organism evidence="2 3">
    <name type="scientific">Dyella tabacisoli</name>
    <dbReference type="NCBI Taxonomy" id="2282381"/>
    <lineage>
        <taxon>Bacteria</taxon>
        <taxon>Pseudomonadati</taxon>
        <taxon>Pseudomonadota</taxon>
        <taxon>Gammaproteobacteria</taxon>
        <taxon>Lysobacterales</taxon>
        <taxon>Rhodanobacteraceae</taxon>
        <taxon>Dyella</taxon>
    </lineage>
</organism>
<dbReference type="AlphaFoldDB" id="A0A369URB8"/>
<protein>
    <recommendedName>
        <fullName evidence="4">Phage late control D family protein</fullName>
    </recommendedName>
</protein>
<dbReference type="RefSeq" id="WP_114843450.1">
    <property type="nucleotide sequence ID" value="NZ_JBHSPE010000001.1"/>
</dbReference>
<evidence type="ECO:0000313" key="2">
    <source>
        <dbReference type="EMBL" id="RDD83061.1"/>
    </source>
</evidence>
<accession>A0A369URB8</accession>
<gene>
    <name evidence="2" type="ORF">DVJ77_00075</name>
</gene>
<evidence type="ECO:0008006" key="4">
    <source>
        <dbReference type="Google" id="ProtNLM"/>
    </source>
</evidence>
<dbReference type="Proteomes" id="UP000253782">
    <property type="component" value="Unassembled WGS sequence"/>
</dbReference>
<comment type="caution">
    <text evidence="2">The sequence shown here is derived from an EMBL/GenBank/DDBJ whole genome shotgun (WGS) entry which is preliminary data.</text>
</comment>
<proteinExistence type="predicted"/>
<name>A0A369URB8_9GAMM</name>
<sequence length="413" mass="46354">MELVTLAQESALQNGFYVPQFEVKIQGVGLPHDVLRDVIQINYHDNIKEIDGFEITVNNWDSLTRQFKYVGAETQADLDGSTADSERYRLFDPCNKQVEVWMGYAGDLRLMLKGSFTTLEPSFNAGAPTLNVRGLNALHQLRRKQYSTTWNDKRDSEIARNIATLTDSTMGSNAKRFPMPLVIDSNAMGREEAIPYVAQSNQYDIDFLLARALRLGYVVYIREGDPNASDPDQQQQHVYFGPSDGRGPGTRDVTFRLRWGASLTEFKPTLTTARQVRSVTVNGWDSSRKKAITVKASLGDRDLNVNTDMHKLIGACDPREEIVVDKPVHTEREAKQIAQAILKDRVKEIVKANATCVGLPDLRAGRKVMIEGLGERFNGSYFVTDSTHTINDSGYITKFNARREVTGNLEGLR</sequence>
<dbReference type="SUPFAM" id="SSF69279">
    <property type="entry name" value="Phage tail proteins"/>
    <property type="match status" value="1"/>
</dbReference>
<evidence type="ECO:0000313" key="3">
    <source>
        <dbReference type="Proteomes" id="UP000253782"/>
    </source>
</evidence>
<keyword evidence="3" id="KW-1185">Reference proteome</keyword>
<feature type="region of interest" description="Disordered" evidence="1">
    <location>
        <begin position="226"/>
        <end position="245"/>
    </location>
</feature>
<evidence type="ECO:0000256" key="1">
    <source>
        <dbReference type="SAM" id="MobiDB-lite"/>
    </source>
</evidence>